<comment type="subcellular location">
    <subcellularLocation>
        <location evidence="1">Membrane</location>
        <topology evidence="1">Multi-pass membrane protein</topology>
    </subcellularLocation>
</comment>
<dbReference type="GO" id="GO:0016020">
    <property type="term" value="C:membrane"/>
    <property type="evidence" value="ECO:0007669"/>
    <property type="project" value="UniProtKB-SubCell"/>
</dbReference>
<keyword evidence="5" id="KW-0472">Membrane</keyword>
<organism evidence="8 9">
    <name type="scientific">Coccomyxa viridis</name>
    <dbReference type="NCBI Taxonomy" id="1274662"/>
    <lineage>
        <taxon>Eukaryota</taxon>
        <taxon>Viridiplantae</taxon>
        <taxon>Chlorophyta</taxon>
        <taxon>core chlorophytes</taxon>
        <taxon>Trebouxiophyceae</taxon>
        <taxon>Trebouxiophyceae incertae sedis</taxon>
        <taxon>Coccomyxaceae</taxon>
        <taxon>Coccomyxa</taxon>
    </lineage>
</organism>
<comment type="caution">
    <text evidence="8">The sequence shown here is derived from an EMBL/GenBank/DDBJ whole genome shotgun (WGS) entry which is preliminary data.</text>
</comment>
<comment type="similarity">
    <text evidence="2">Belongs to the peptidase S54 family.</text>
</comment>
<dbReference type="AlphaFoldDB" id="A0AAV1HZU9"/>
<dbReference type="Gene3D" id="1.20.1540.10">
    <property type="entry name" value="Rhomboid-like"/>
    <property type="match status" value="1"/>
</dbReference>
<dbReference type="EMBL" id="CAUYUE010000004">
    <property type="protein sequence ID" value="CAK0770095.1"/>
    <property type="molecule type" value="Genomic_DNA"/>
</dbReference>
<feature type="domain" description="Peptidase S54 rhomboid" evidence="7">
    <location>
        <begin position="132"/>
        <end position="270"/>
    </location>
</feature>
<evidence type="ECO:0000256" key="5">
    <source>
        <dbReference type="ARBA" id="ARBA00023136"/>
    </source>
</evidence>
<feature type="region of interest" description="Disordered" evidence="6">
    <location>
        <begin position="71"/>
        <end position="90"/>
    </location>
</feature>
<protein>
    <recommendedName>
        <fullName evidence="7">Peptidase S54 rhomboid domain-containing protein</fullName>
    </recommendedName>
</protein>
<dbReference type="Pfam" id="PF01694">
    <property type="entry name" value="Rhomboid"/>
    <property type="match status" value="1"/>
</dbReference>
<dbReference type="InterPro" id="IPR022764">
    <property type="entry name" value="Peptidase_S54_rhomboid_dom"/>
</dbReference>
<dbReference type="InterPro" id="IPR050925">
    <property type="entry name" value="Rhomboid_protease_S54"/>
</dbReference>
<keyword evidence="3" id="KW-0812">Transmembrane</keyword>
<dbReference type="Proteomes" id="UP001314263">
    <property type="component" value="Unassembled WGS sequence"/>
</dbReference>
<dbReference type="InterPro" id="IPR035952">
    <property type="entry name" value="Rhomboid-like_sf"/>
</dbReference>
<evidence type="ECO:0000256" key="4">
    <source>
        <dbReference type="ARBA" id="ARBA00022989"/>
    </source>
</evidence>
<evidence type="ECO:0000256" key="2">
    <source>
        <dbReference type="ARBA" id="ARBA00009045"/>
    </source>
</evidence>
<gene>
    <name evidence="8" type="ORF">CVIRNUC_003733</name>
</gene>
<keyword evidence="4" id="KW-1133">Transmembrane helix</keyword>
<dbReference type="PANTHER" id="PTHR43731:SF26">
    <property type="entry name" value="RHOMBOID-LIKE PROTEIN 10, CHLOROPLASTIC"/>
    <property type="match status" value="1"/>
</dbReference>
<evidence type="ECO:0000259" key="7">
    <source>
        <dbReference type="Pfam" id="PF01694"/>
    </source>
</evidence>
<evidence type="ECO:0000313" key="8">
    <source>
        <dbReference type="EMBL" id="CAK0770095.1"/>
    </source>
</evidence>
<proteinExistence type="inferred from homology"/>
<accession>A0AAV1HZU9</accession>
<evidence type="ECO:0000256" key="1">
    <source>
        <dbReference type="ARBA" id="ARBA00004141"/>
    </source>
</evidence>
<keyword evidence="9" id="KW-1185">Reference proteome</keyword>
<evidence type="ECO:0000256" key="3">
    <source>
        <dbReference type="ARBA" id="ARBA00022692"/>
    </source>
</evidence>
<dbReference type="PANTHER" id="PTHR43731">
    <property type="entry name" value="RHOMBOID PROTEASE"/>
    <property type="match status" value="1"/>
</dbReference>
<evidence type="ECO:0000313" key="9">
    <source>
        <dbReference type="Proteomes" id="UP001314263"/>
    </source>
</evidence>
<dbReference type="GO" id="GO:0004252">
    <property type="term" value="F:serine-type endopeptidase activity"/>
    <property type="evidence" value="ECO:0007669"/>
    <property type="project" value="InterPro"/>
</dbReference>
<sequence length="297" mass="31314">MPALDPTSRGTAIHSNGPRALSLSLNTANLALFCLHGVQAKHSISARRLRRFLAGNGGILASSTAFGLLSRKKSTRRAPEPSSAGANAFGGPRRRGTDVLMAINVAVFLAQFVSKDKLLLMGAKDNGLIRAGQWWRLITPVFLHANLLHLVSNNYSLNSLGPAVEMLSGRPRFLTVYTASAVAGSAASFLFSPAPSVGASGAIFGLGGALAVYCARHRDLMGSTSDAILRQLGQALALNIAIGFTTPQIDQWGHFGGLVGGALASYLLGPQLERMRDKRGKETLCDNPLVPVFASKL</sequence>
<name>A0AAV1HZU9_9CHLO</name>
<reference evidence="8 9" key="1">
    <citation type="submission" date="2023-10" db="EMBL/GenBank/DDBJ databases">
        <authorList>
            <person name="Maclean D."/>
            <person name="Macfadyen A."/>
        </authorList>
    </citation>
    <scope>NUCLEOTIDE SEQUENCE [LARGE SCALE GENOMIC DNA]</scope>
</reference>
<dbReference type="SUPFAM" id="SSF144091">
    <property type="entry name" value="Rhomboid-like"/>
    <property type="match status" value="1"/>
</dbReference>
<evidence type="ECO:0000256" key="6">
    <source>
        <dbReference type="SAM" id="MobiDB-lite"/>
    </source>
</evidence>